<accession>A0A6J5RJH3</accession>
<dbReference type="Gene3D" id="1.10.260.40">
    <property type="entry name" value="lambda repressor-like DNA-binding domains"/>
    <property type="match status" value="1"/>
</dbReference>
<evidence type="ECO:0000313" key="2">
    <source>
        <dbReference type="EMBL" id="CAB4191894.1"/>
    </source>
</evidence>
<dbReference type="EMBL" id="LR797179">
    <property type="protein sequence ID" value="CAB4191894.1"/>
    <property type="molecule type" value="Genomic_DNA"/>
</dbReference>
<dbReference type="PROSITE" id="PS50943">
    <property type="entry name" value="HTH_CROC1"/>
    <property type="match status" value="1"/>
</dbReference>
<name>A0A6J5RJH3_9CAUD</name>
<dbReference type="InterPro" id="IPR001387">
    <property type="entry name" value="Cro/C1-type_HTH"/>
</dbReference>
<dbReference type="GO" id="GO:0003677">
    <property type="term" value="F:DNA binding"/>
    <property type="evidence" value="ECO:0007669"/>
    <property type="project" value="InterPro"/>
</dbReference>
<sequence>METNKNNLQIQIMDPKQKQMAEMIRDARTKKGMSLNALARIAKMQPTQISIIESGKLGMTMTTAIRLCRALKIKIQIP</sequence>
<reference evidence="2" key="1">
    <citation type="submission" date="2020-05" db="EMBL/GenBank/DDBJ databases">
        <authorList>
            <person name="Chiriac C."/>
            <person name="Salcher M."/>
            <person name="Ghai R."/>
            <person name="Kavagutti S V."/>
        </authorList>
    </citation>
    <scope>NUCLEOTIDE SEQUENCE</scope>
</reference>
<proteinExistence type="predicted"/>
<organism evidence="2">
    <name type="scientific">uncultured Caudovirales phage</name>
    <dbReference type="NCBI Taxonomy" id="2100421"/>
    <lineage>
        <taxon>Viruses</taxon>
        <taxon>Duplodnaviria</taxon>
        <taxon>Heunggongvirae</taxon>
        <taxon>Uroviricota</taxon>
        <taxon>Caudoviricetes</taxon>
        <taxon>Peduoviridae</taxon>
        <taxon>Maltschvirus</taxon>
        <taxon>Maltschvirus maltsch</taxon>
    </lineage>
</organism>
<gene>
    <name evidence="2" type="ORF">UFOVP1230_20</name>
</gene>
<dbReference type="InterPro" id="IPR010982">
    <property type="entry name" value="Lambda_DNA-bd_dom_sf"/>
</dbReference>
<evidence type="ECO:0000259" key="1">
    <source>
        <dbReference type="PROSITE" id="PS50943"/>
    </source>
</evidence>
<dbReference type="SMART" id="SM00530">
    <property type="entry name" value="HTH_XRE"/>
    <property type="match status" value="1"/>
</dbReference>
<dbReference type="CDD" id="cd00093">
    <property type="entry name" value="HTH_XRE"/>
    <property type="match status" value="1"/>
</dbReference>
<protein>
    <submittedName>
        <fullName evidence="2">HTH_XRE domain containing protein</fullName>
    </submittedName>
</protein>
<dbReference type="SUPFAM" id="SSF47413">
    <property type="entry name" value="lambda repressor-like DNA-binding domains"/>
    <property type="match status" value="1"/>
</dbReference>
<feature type="domain" description="HTH cro/C1-type" evidence="1">
    <location>
        <begin position="24"/>
        <end position="78"/>
    </location>
</feature>
<dbReference type="Pfam" id="PF01381">
    <property type="entry name" value="HTH_3"/>
    <property type="match status" value="1"/>
</dbReference>